<evidence type="ECO:0000256" key="1">
    <source>
        <dbReference type="SAM" id="Coils"/>
    </source>
</evidence>
<gene>
    <name evidence="2" type="ORF">ENQ20_20595</name>
</gene>
<dbReference type="AlphaFoldDB" id="A0A7C1FIS0"/>
<keyword evidence="1" id="KW-0175">Coiled coil</keyword>
<organism evidence="2">
    <name type="scientific">Caldilinea aerophila</name>
    <dbReference type="NCBI Taxonomy" id="133453"/>
    <lineage>
        <taxon>Bacteria</taxon>
        <taxon>Bacillati</taxon>
        <taxon>Chloroflexota</taxon>
        <taxon>Caldilineae</taxon>
        <taxon>Caldilineales</taxon>
        <taxon>Caldilineaceae</taxon>
        <taxon>Caldilinea</taxon>
    </lineage>
</organism>
<comment type="caution">
    <text evidence="2">The sequence shown here is derived from an EMBL/GenBank/DDBJ whole genome shotgun (WGS) entry which is preliminary data.</text>
</comment>
<dbReference type="PANTHER" id="PTHR34614">
    <property type="match status" value="1"/>
</dbReference>
<protein>
    <submittedName>
        <fullName evidence="2">Transposase</fullName>
    </submittedName>
</protein>
<dbReference type="EMBL" id="DSMG01000207">
    <property type="protein sequence ID" value="HDX33857.1"/>
    <property type="molecule type" value="Genomic_DNA"/>
</dbReference>
<sequence length="404" mass="44881">MVAALDPLGMPVATQVVAGNQADDPLYIPAIEQVRAGLERCSLLYVGDVKMMALATRAHLQAGQDNYLGPLSVPQVPPEELARALQAVWSGEQALLSVERPNREGQIEKIAEGYAVQTTQTAVVNGQEVTWSERRLFIRSLLQAEAAETALCKRLERAQEALQALNERKRRLADEAALCEAIAAILKRHQVEGLLTVHIAEQVQTRQLRKYGNRAATTRQERTVSVSVQRNEAAIAQTVRLLGWRVYATNAVQEKLSLEQAVLAYRAEYLVERNFGRLKGKPLSLTPMYLQDDQRATGLTRLLSIGLRVLTLIEHVARKKLQQTGEKLSGLYAGNPKRATERPTTEALLRAFEGIFLSFVRVDGRSYRHITPLSELQRKILDLLDIPASIYSSLAVNSVNPPQK</sequence>
<dbReference type="PANTHER" id="PTHR34614:SF2">
    <property type="entry name" value="TRANSPOSASE IS4-LIKE DOMAIN-CONTAINING PROTEIN"/>
    <property type="match status" value="1"/>
</dbReference>
<name>A0A7C1FIS0_9CHLR</name>
<accession>A0A7C1FIS0</accession>
<proteinExistence type="predicted"/>
<reference evidence="2" key="1">
    <citation type="journal article" date="2020" name="mSystems">
        <title>Genome- and Community-Level Interaction Insights into Carbon Utilization and Element Cycling Functions of Hydrothermarchaeota in Hydrothermal Sediment.</title>
        <authorList>
            <person name="Zhou Z."/>
            <person name="Liu Y."/>
            <person name="Xu W."/>
            <person name="Pan J."/>
            <person name="Luo Z.H."/>
            <person name="Li M."/>
        </authorList>
    </citation>
    <scope>NUCLEOTIDE SEQUENCE [LARGE SCALE GENOMIC DNA]</scope>
    <source>
        <strain evidence="2">SpSt-289</strain>
    </source>
</reference>
<evidence type="ECO:0000313" key="2">
    <source>
        <dbReference type="EMBL" id="HDX33857.1"/>
    </source>
</evidence>
<feature type="coiled-coil region" evidence="1">
    <location>
        <begin position="148"/>
        <end position="182"/>
    </location>
</feature>